<comment type="caution">
    <text evidence="2">The sequence shown here is derived from an EMBL/GenBank/DDBJ whole genome shotgun (WGS) entry which is preliminary data.</text>
</comment>
<evidence type="ECO:0000313" key="2">
    <source>
        <dbReference type="EMBL" id="MFD2680377.1"/>
    </source>
</evidence>
<name>A0ABW5RRZ3_9BACI</name>
<reference evidence="3" key="1">
    <citation type="journal article" date="2019" name="Int. J. Syst. Evol. Microbiol.">
        <title>The Global Catalogue of Microorganisms (GCM) 10K type strain sequencing project: providing services to taxonomists for standard genome sequencing and annotation.</title>
        <authorList>
            <consortium name="The Broad Institute Genomics Platform"/>
            <consortium name="The Broad Institute Genome Sequencing Center for Infectious Disease"/>
            <person name="Wu L."/>
            <person name="Ma J."/>
        </authorList>
    </citation>
    <scope>NUCLEOTIDE SEQUENCE [LARGE SCALE GENOMIC DNA]</scope>
    <source>
        <strain evidence="3">KCTC 3913</strain>
    </source>
</reference>
<proteinExistence type="predicted"/>
<dbReference type="Gene3D" id="1.20.950.20">
    <property type="entry name" value="Transmembrane di-heme cytochromes, Chain C"/>
    <property type="match status" value="1"/>
</dbReference>
<keyword evidence="3" id="KW-1185">Reference proteome</keyword>
<dbReference type="RefSeq" id="WP_377933731.1">
    <property type="nucleotide sequence ID" value="NZ_JBHUMF010000015.1"/>
</dbReference>
<organism evidence="2 3">
    <name type="scientific">Bacillus seohaeanensis</name>
    <dbReference type="NCBI Taxonomy" id="284580"/>
    <lineage>
        <taxon>Bacteria</taxon>
        <taxon>Bacillati</taxon>
        <taxon>Bacillota</taxon>
        <taxon>Bacilli</taxon>
        <taxon>Bacillales</taxon>
        <taxon>Bacillaceae</taxon>
        <taxon>Bacillus</taxon>
    </lineage>
</organism>
<keyword evidence="1" id="KW-1133">Transmembrane helix</keyword>
<accession>A0ABW5RRZ3</accession>
<feature type="transmembrane region" description="Helical" evidence="1">
    <location>
        <begin position="212"/>
        <end position="232"/>
    </location>
</feature>
<dbReference type="Proteomes" id="UP001597506">
    <property type="component" value="Unassembled WGS sequence"/>
</dbReference>
<sequence length="391" mass="45201">MKTFERSFYSKASQYSFIVILFLFFTVWIGTEKFLHFDMALLGYLISSLIFAIGLTVRMCSWLIRPATRQVVKRSIKNMRERKRVKRNIGSIVKTAFENIFLQKFIFKRGIYRGIQHFMIAWGCVGSFAITFGLTFGWMHFELIDPEHYVIVVMGIETITMKAHGIFAELVYNGLNITAIMVLIGVCMALVRRIVNQDVKVTQRAEFDIFPLALLFAVTATGLILTVSYAFLDGWMHPYLTLIHQVTVVVLLVYFPFGKLFHLPIRPLATAVPMNYQEELRVDTRPCMACGNTYSSDDQITDVKGILEVQQFDFQLEDGTYLSDYCLPCRRRIRVMKQMNIESQMADNPISTMNGIHLSGFSKNRTDDYYHLPKHVQEQLKKYRDEGGEEE</sequence>
<dbReference type="SUPFAM" id="SSF103501">
    <property type="entry name" value="Respiratory nitrate reductase 1 gamma chain"/>
    <property type="match status" value="1"/>
</dbReference>
<evidence type="ECO:0000256" key="1">
    <source>
        <dbReference type="SAM" id="Phobius"/>
    </source>
</evidence>
<feature type="transmembrane region" description="Helical" evidence="1">
    <location>
        <begin position="238"/>
        <end position="257"/>
    </location>
</feature>
<dbReference type="EMBL" id="JBHUMF010000015">
    <property type="protein sequence ID" value="MFD2680377.1"/>
    <property type="molecule type" value="Genomic_DNA"/>
</dbReference>
<feature type="transmembrane region" description="Helical" evidence="1">
    <location>
        <begin position="12"/>
        <end position="29"/>
    </location>
</feature>
<dbReference type="InterPro" id="IPR036197">
    <property type="entry name" value="NarG-like_sf"/>
</dbReference>
<feature type="transmembrane region" description="Helical" evidence="1">
    <location>
        <begin position="170"/>
        <end position="191"/>
    </location>
</feature>
<feature type="transmembrane region" description="Helical" evidence="1">
    <location>
        <begin position="118"/>
        <end position="139"/>
    </location>
</feature>
<gene>
    <name evidence="2" type="ORF">ACFSUL_06380</name>
</gene>
<keyword evidence="1" id="KW-0812">Transmembrane</keyword>
<evidence type="ECO:0000313" key="3">
    <source>
        <dbReference type="Proteomes" id="UP001597506"/>
    </source>
</evidence>
<protein>
    <submittedName>
        <fullName evidence="2">MFS transporter</fullName>
    </submittedName>
</protein>
<feature type="transmembrane region" description="Helical" evidence="1">
    <location>
        <begin position="41"/>
        <end position="64"/>
    </location>
</feature>
<keyword evidence="1" id="KW-0472">Membrane</keyword>